<dbReference type="GO" id="GO:0032934">
    <property type="term" value="F:sterol binding"/>
    <property type="evidence" value="ECO:0007669"/>
    <property type="project" value="TreeGrafter"/>
</dbReference>
<name>A0A2V3J0N2_9FLOR</name>
<feature type="compositionally biased region" description="Basic and acidic residues" evidence="3">
    <location>
        <begin position="442"/>
        <end position="452"/>
    </location>
</feature>
<feature type="compositionally biased region" description="Pro residues" evidence="3">
    <location>
        <begin position="1"/>
        <end position="13"/>
    </location>
</feature>
<dbReference type="PANTHER" id="PTHR10972">
    <property type="entry name" value="OXYSTEROL-BINDING PROTEIN-RELATED"/>
    <property type="match status" value="1"/>
</dbReference>
<accession>A0A2V3J0N2</accession>
<dbReference type="PROSITE" id="PS01013">
    <property type="entry name" value="OSBP"/>
    <property type="match status" value="1"/>
</dbReference>
<keyword evidence="5" id="KW-1185">Reference proteome</keyword>
<comment type="similarity">
    <text evidence="1 2">Belongs to the OSBP family.</text>
</comment>
<dbReference type="Gene3D" id="3.30.70.3490">
    <property type="match status" value="1"/>
</dbReference>
<dbReference type="Proteomes" id="UP000247409">
    <property type="component" value="Unassembled WGS sequence"/>
</dbReference>
<organism evidence="4 5">
    <name type="scientific">Gracilariopsis chorda</name>
    <dbReference type="NCBI Taxonomy" id="448386"/>
    <lineage>
        <taxon>Eukaryota</taxon>
        <taxon>Rhodophyta</taxon>
        <taxon>Florideophyceae</taxon>
        <taxon>Rhodymeniophycidae</taxon>
        <taxon>Gracilariales</taxon>
        <taxon>Gracilariaceae</taxon>
        <taxon>Gracilariopsis</taxon>
    </lineage>
</organism>
<reference evidence="4 5" key="1">
    <citation type="journal article" date="2018" name="Mol. Biol. Evol.">
        <title>Analysis of the draft genome of the red seaweed Gracilariopsis chorda provides insights into genome size evolution in Rhodophyta.</title>
        <authorList>
            <person name="Lee J."/>
            <person name="Yang E.C."/>
            <person name="Graf L."/>
            <person name="Yang J.H."/>
            <person name="Qiu H."/>
            <person name="Zel Zion U."/>
            <person name="Chan C.X."/>
            <person name="Stephens T.G."/>
            <person name="Weber A.P.M."/>
            <person name="Boo G.H."/>
            <person name="Boo S.M."/>
            <person name="Kim K.M."/>
            <person name="Shin Y."/>
            <person name="Jung M."/>
            <person name="Lee S.J."/>
            <person name="Yim H.S."/>
            <person name="Lee J.H."/>
            <person name="Bhattacharya D."/>
            <person name="Yoon H.S."/>
        </authorList>
    </citation>
    <scope>NUCLEOTIDE SEQUENCE [LARGE SCALE GENOMIC DNA]</scope>
    <source>
        <strain evidence="4 5">SKKU-2015</strain>
        <tissue evidence="4">Whole body</tissue>
    </source>
</reference>
<dbReference type="OrthoDB" id="14833at2759"/>
<evidence type="ECO:0000256" key="2">
    <source>
        <dbReference type="RuleBase" id="RU003844"/>
    </source>
</evidence>
<dbReference type="Pfam" id="PF01237">
    <property type="entry name" value="Oxysterol_BP"/>
    <property type="match status" value="1"/>
</dbReference>
<dbReference type="InterPro" id="IPR000648">
    <property type="entry name" value="Oxysterol-bd"/>
</dbReference>
<dbReference type="InterPro" id="IPR037239">
    <property type="entry name" value="OSBP_sf"/>
</dbReference>
<dbReference type="STRING" id="448386.A0A2V3J0N2"/>
<comment type="caution">
    <text evidence="4">The sequence shown here is derived from an EMBL/GenBank/DDBJ whole genome shotgun (WGS) entry which is preliminary data.</text>
</comment>
<proteinExistence type="inferred from homology"/>
<feature type="region of interest" description="Disordered" evidence="3">
    <location>
        <begin position="1"/>
        <end position="39"/>
    </location>
</feature>
<dbReference type="SUPFAM" id="SSF144000">
    <property type="entry name" value="Oxysterol-binding protein-like"/>
    <property type="match status" value="1"/>
</dbReference>
<evidence type="ECO:0000313" key="5">
    <source>
        <dbReference type="Proteomes" id="UP000247409"/>
    </source>
</evidence>
<evidence type="ECO:0000256" key="3">
    <source>
        <dbReference type="SAM" id="MobiDB-lite"/>
    </source>
</evidence>
<sequence length="469" mass="52550">MPPPLSPPSPPPLSDEEAYFDARDTLSSSDRSSPRPPVMIPVHYSRIEPLPSPQPPPGAELSIFRLAKEMLTSVKPGADVTNINLPASILDPVSTLEKAKKSMQRGELLQDLCAASDPESRMLNVIRFNLSGLAKERFGKKPYNPVLGEVYRCAFAHKGSGGETLLVAEQVSHHPPITALHLHNDTLGFQLNSHTAPEPRFWGNSLEVKLKGEIRIVLSRFEDEQYVITRPYVFMSGFLAGRQRLEFNGTSSFKCARTGLAAEIEYHRAKGPLSARGEMNAISGRIYKLDSDETVYTLAGHWDKKVHITHVNSKQQRVLFDYEAVVADKSMLAICPPAEQEEPSFSTRIWADCSTAISNGDTGEANAQKRRVEDHQRRLKKERNVAGIVWKYRYFIDRDNGDGYELLPELRKTQLVKLDLEAPEIEGLRSGELVKQMHMELMKETESSEGKGRNGGRRRLLSRRGNNKV</sequence>
<dbReference type="GO" id="GO:0005829">
    <property type="term" value="C:cytosol"/>
    <property type="evidence" value="ECO:0007669"/>
    <property type="project" value="TreeGrafter"/>
</dbReference>
<feature type="region of interest" description="Disordered" evidence="3">
    <location>
        <begin position="442"/>
        <end position="469"/>
    </location>
</feature>
<dbReference type="InterPro" id="IPR018494">
    <property type="entry name" value="Oxysterol-bd_CS"/>
</dbReference>
<dbReference type="AlphaFoldDB" id="A0A2V3J0N2"/>
<dbReference type="Gene3D" id="1.10.287.2720">
    <property type="match status" value="1"/>
</dbReference>
<feature type="compositionally biased region" description="Basic residues" evidence="3">
    <location>
        <begin position="454"/>
        <end position="469"/>
    </location>
</feature>
<dbReference type="Gene3D" id="2.40.160.120">
    <property type="match status" value="1"/>
</dbReference>
<gene>
    <name evidence="4" type="ORF">BWQ96_02295</name>
</gene>
<dbReference type="PANTHER" id="PTHR10972:SF102">
    <property type="entry name" value="OXYSTEROL-BINDING PROTEIN"/>
    <property type="match status" value="1"/>
</dbReference>
<dbReference type="GO" id="GO:0016020">
    <property type="term" value="C:membrane"/>
    <property type="evidence" value="ECO:0007669"/>
    <property type="project" value="TreeGrafter"/>
</dbReference>
<dbReference type="EMBL" id="NBIV01000018">
    <property type="protein sequence ID" value="PXF47909.1"/>
    <property type="molecule type" value="Genomic_DNA"/>
</dbReference>
<evidence type="ECO:0000256" key="1">
    <source>
        <dbReference type="ARBA" id="ARBA00008842"/>
    </source>
</evidence>
<protein>
    <submittedName>
        <fullName evidence="4">Oxysterol-binding protein-related protein 5</fullName>
    </submittedName>
</protein>
<evidence type="ECO:0000313" key="4">
    <source>
        <dbReference type="EMBL" id="PXF47909.1"/>
    </source>
</evidence>